<organism evidence="4">
    <name type="scientific">Nippostrongylus brasiliensis</name>
    <name type="common">Rat hookworm</name>
    <dbReference type="NCBI Taxonomy" id="27835"/>
    <lineage>
        <taxon>Eukaryota</taxon>
        <taxon>Metazoa</taxon>
        <taxon>Ecdysozoa</taxon>
        <taxon>Nematoda</taxon>
        <taxon>Chromadorea</taxon>
        <taxon>Rhabditida</taxon>
        <taxon>Rhabditina</taxon>
        <taxon>Rhabditomorpha</taxon>
        <taxon>Strongyloidea</taxon>
        <taxon>Heligmosomidae</taxon>
        <taxon>Nippostrongylus</taxon>
    </lineage>
</organism>
<evidence type="ECO:0000256" key="1">
    <source>
        <dbReference type="SAM" id="MobiDB-lite"/>
    </source>
</evidence>
<dbReference type="STRING" id="27835.A0A0N4Y2T0"/>
<feature type="compositionally biased region" description="Basic and acidic residues" evidence="1">
    <location>
        <begin position="1"/>
        <end position="11"/>
    </location>
</feature>
<sequence>MPDSEKEKDDQPTATGGQDSLPNGGAASSSLTLPPIPQLTVSKPSSALIEESMRLLDLKSSVPPTFCPESFAASQRPSAVSFDDDLPEYRMPRYPKPTPRFKRIDFDDRLEHLCDDKKPAWKTWQESIKESYQKAKRSVERNKDETQFLESTLARTRRSRAESPFRHLDRDTGFIPSVRSQSSLMMPSLSDRSAYASNYGRSYACLLMFFFILHNSLMLLN</sequence>
<evidence type="ECO:0000313" key="3">
    <source>
        <dbReference type="Proteomes" id="UP000271162"/>
    </source>
</evidence>
<evidence type="ECO:0000313" key="2">
    <source>
        <dbReference type="EMBL" id="VDL73637.1"/>
    </source>
</evidence>
<evidence type="ECO:0000313" key="4">
    <source>
        <dbReference type="WBParaSite" id="NBR_0001004701-mRNA-1"/>
    </source>
</evidence>
<dbReference type="AlphaFoldDB" id="A0A0N4Y2T0"/>
<reference evidence="4" key="1">
    <citation type="submission" date="2017-02" db="UniProtKB">
        <authorList>
            <consortium name="WormBaseParasite"/>
        </authorList>
    </citation>
    <scope>IDENTIFICATION</scope>
</reference>
<feature type="compositionally biased region" description="Polar residues" evidence="1">
    <location>
        <begin position="12"/>
        <end position="32"/>
    </location>
</feature>
<feature type="region of interest" description="Disordered" evidence="1">
    <location>
        <begin position="1"/>
        <end position="40"/>
    </location>
</feature>
<name>A0A0N4Y2T0_NIPBR</name>
<reference evidence="2 3" key="2">
    <citation type="submission" date="2018-11" db="EMBL/GenBank/DDBJ databases">
        <authorList>
            <consortium name="Pathogen Informatics"/>
        </authorList>
    </citation>
    <scope>NUCLEOTIDE SEQUENCE [LARGE SCALE GENOMIC DNA]</scope>
</reference>
<protein>
    <submittedName>
        <fullName evidence="2 4">Uncharacterized protein</fullName>
    </submittedName>
</protein>
<accession>A0A0N4Y2T0</accession>
<dbReference type="WBParaSite" id="NBR_0001004701-mRNA-1">
    <property type="protein sequence ID" value="NBR_0001004701-mRNA-1"/>
    <property type="gene ID" value="NBR_0001004701"/>
</dbReference>
<dbReference type="EMBL" id="UYSL01020245">
    <property type="protein sequence ID" value="VDL73637.1"/>
    <property type="molecule type" value="Genomic_DNA"/>
</dbReference>
<gene>
    <name evidence="2" type="ORF">NBR_LOCUS10048</name>
</gene>
<dbReference type="Proteomes" id="UP000271162">
    <property type="component" value="Unassembled WGS sequence"/>
</dbReference>
<keyword evidence="3" id="KW-1185">Reference proteome</keyword>
<proteinExistence type="predicted"/>